<evidence type="ECO:0000313" key="2">
    <source>
        <dbReference type="Proteomes" id="UP000184041"/>
    </source>
</evidence>
<evidence type="ECO:0000313" key="1">
    <source>
        <dbReference type="EMBL" id="SHF18483.1"/>
    </source>
</evidence>
<keyword evidence="2" id="KW-1185">Reference proteome</keyword>
<accession>A0A1M4ZKB3</accession>
<dbReference type="RefSeq" id="WP_073061389.1">
    <property type="nucleotide sequence ID" value="NZ_FQUS01000006.1"/>
</dbReference>
<dbReference type="EMBL" id="FQUS01000006">
    <property type="protein sequence ID" value="SHF18483.1"/>
    <property type="molecule type" value="Genomic_DNA"/>
</dbReference>
<name>A0A1M4ZKB3_9BACT</name>
<organism evidence="1 2">
    <name type="scientific">Fodinibius roseus</name>
    <dbReference type="NCBI Taxonomy" id="1194090"/>
    <lineage>
        <taxon>Bacteria</taxon>
        <taxon>Pseudomonadati</taxon>
        <taxon>Balneolota</taxon>
        <taxon>Balneolia</taxon>
        <taxon>Balneolales</taxon>
        <taxon>Balneolaceae</taxon>
        <taxon>Fodinibius</taxon>
    </lineage>
</organism>
<gene>
    <name evidence="1" type="ORF">SAMN05443144_10658</name>
</gene>
<sequence>MENSSLTISKKPPEFKSMQYDTLRELAIQRIQELAGKRWTDYNSHDPGVTMLEVFSYAITDLGYRTDFDIKDLLAREGTGDPDPRNFYTAARILPCRPLTLQDYRRLLIDVEVVDEEDEGCRYAGVKNAWLRKSDEAEEEIFVHSRESRLSLDPVPGKEEQESYYVQTLYDVLLEFDECEKFGDLNENTIEEEFVLYEHPLDDTLEGVTFNITVQFPAWDHSGVDWEDPVSVRSKLQSIQVNIADLPGNYTLTPEITNLNEVILKGHKTSGGTASAIAGMTEIIDKLNDFLYHPDTGLLALYIEKVNKIFEIVEAARARLQANRNLCEDFFRFRAVRVEEIIVCADIEIAPSADVEQVEAYIFHLISRFLSPTVHFYTLEEMRSKCRKATPFDIIETDPAKQTLTIEAVDDEVPVKDETITVFGLGASPQEFTVRCVDPNPDEVNRYEIEVAEQLLGNDVQEDAYLIRGRFDEEDCLTIDRIFEGPLLKHGFIDREELASADRKKVIRVSDLIRIIMDVEGVVAVKEIQIANRPQNNEFDIESKSVRWCLELAFDHNYVPRLNTDDSKMTYYKDDLPFHANDAEVETRIQELRADEREQKIRYPKQDLSVPIGQFRDPGNYTSIQEDFPLAYGVGSEGIPGLAERSPDEKEQRKIQVSQLKGYLLLFDQFLANYLAQVANVKYLFTMEDQIGNTHIDKTYYTQSLTDVIPDGELLYRDLSDHKETLQQITEDTQLFERRRNKFLDHLLGRFAETFADYAMLSTNISGPRAPRELIDDKLNFLGQYPELSSGRGMAIDYHEECRIWHVDNVAGLDKRGELLLGMAPKEPEELRFRDPLIIANPSASVYRVIIEDGSSTAVMHADQDFESDGAARAHMERVITAGVFKQHYEIRETDGGGFHFVLRCGGKLLGVSEKRDYTSEAPGGDADTAIDQLVALFRAELYENSEANRKNLACPLENYIDYEITADMSPLPDDPPAYTVSYTLYKKAFEFTAEHELLTGSVTRETETDDPEEEVLQKAEAALHDILWDLVNHGAHRRTYRFDPESAPYSPYSFLLRNARGEDIARSVETDFNQALAGDINALSPAILHVHGSTANDGAYDIVNATADGPEITIEVDPSPPSPVFDGHLVMGGSYDISFIEKGTRNIILTDLDPEIYEGDTVKLAGTEDNNGVFTVQTIRRSGDKIYLKVGEIITQDETEGHLQKAYDITGIETDAFVIKGGRDEQAVTDMIEFIKDRFFSHEGFHVLEHLLLRPRTDRRLFVDIEEPVLDESALPAGNLRFRKELSVTEANAEDNTFTVAGDIRSELSVEDAIRISGGSFNDGEYIVRDVRLQEGNSVIEVESEEVEDAILYDLPTDSFTAGVLSYRKQTTVDTISASEHQLTVSDPDAAQLGEDSEIEITDSQDQRNDGVYLVSEAEEAGGQVMITLYKVEKRVKDRLLPIHLDQDCETCKISDPYSHVVSVVVPYWPGRFINMDFRKFAEKRLRMEAPAHVMLNICWISCEHMSEFEKKYKQWLVAVNAQDAGPADLSEALDGLIDILTRMRNVYPTGTLHDCEEDDTLEGAVILNNSVLGTF</sequence>
<protein>
    <recommendedName>
        <fullName evidence="3">Baseplate J-like protein</fullName>
    </recommendedName>
</protein>
<evidence type="ECO:0008006" key="3">
    <source>
        <dbReference type="Google" id="ProtNLM"/>
    </source>
</evidence>
<dbReference type="OrthoDB" id="8263000at2"/>
<dbReference type="STRING" id="1194090.SAMN05443144_10658"/>
<dbReference type="Proteomes" id="UP000184041">
    <property type="component" value="Unassembled WGS sequence"/>
</dbReference>
<reference evidence="1 2" key="1">
    <citation type="submission" date="2016-11" db="EMBL/GenBank/DDBJ databases">
        <authorList>
            <person name="Jaros S."/>
            <person name="Januszkiewicz K."/>
            <person name="Wedrychowicz H."/>
        </authorList>
    </citation>
    <scope>NUCLEOTIDE SEQUENCE [LARGE SCALE GENOMIC DNA]</scope>
    <source>
        <strain evidence="1 2">DSM 21986</strain>
    </source>
</reference>
<proteinExistence type="predicted"/>